<reference evidence="7" key="1">
    <citation type="submission" date="2020-01" db="EMBL/GenBank/DDBJ databases">
        <authorList>
            <consortium name="DOE Joint Genome Institute"/>
            <person name="Haridas S."/>
            <person name="Albert R."/>
            <person name="Binder M."/>
            <person name="Bloem J."/>
            <person name="Labutti K."/>
            <person name="Salamov A."/>
            <person name="Andreopoulos B."/>
            <person name="Baker S.E."/>
            <person name="Barry K."/>
            <person name="Bills G."/>
            <person name="Bluhm B.H."/>
            <person name="Cannon C."/>
            <person name="Castanera R."/>
            <person name="Culley D.E."/>
            <person name="Daum C."/>
            <person name="Ezra D."/>
            <person name="Gonzalez J.B."/>
            <person name="Henrissat B."/>
            <person name="Kuo A."/>
            <person name="Liang C."/>
            <person name="Lipzen A."/>
            <person name="Lutzoni F."/>
            <person name="Magnuson J."/>
            <person name="Mondo S."/>
            <person name="Nolan M."/>
            <person name="Ohm R."/>
            <person name="Pangilinan J."/>
            <person name="Park H.-J."/>
            <person name="Ramirez L."/>
            <person name="Alfaro M."/>
            <person name="Sun H."/>
            <person name="Tritt A."/>
            <person name="Yoshinaga Y."/>
            <person name="Zwiers L.-H."/>
            <person name="Turgeon B.G."/>
            <person name="Goodwin S.B."/>
            <person name="Spatafora J.W."/>
            <person name="Crous P.W."/>
            <person name="Grigoriev I.V."/>
        </authorList>
    </citation>
    <scope>NUCLEOTIDE SEQUENCE</scope>
    <source>
        <strain evidence="7">IPT5</strain>
    </source>
</reference>
<feature type="transmembrane region" description="Helical" evidence="6">
    <location>
        <begin position="189"/>
        <end position="211"/>
    </location>
</feature>
<evidence type="ECO:0000256" key="4">
    <source>
        <dbReference type="ARBA" id="ARBA00023136"/>
    </source>
</evidence>
<comment type="subcellular location">
    <subcellularLocation>
        <location evidence="1">Membrane</location>
        <topology evidence="1">Multi-pass membrane protein</topology>
    </subcellularLocation>
</comment>
<evidence type="ECO:0000256" key="2">
    <source>
        <dbReference type="ARBA" id="ARBA00022692"/>
    </source>
</evidence>
<keyword evidence="3 6" id="KW-1133">Transmembrane helix</keyword>
<feature type="transmembrane region" description="Helical" evidence="6">
    <location>
        <begin position="76"/>
        <end position="97"/>
    </location>
</feature>
<feature type="region of interest" description="Disordered" evidence="5">
    <location>
        <begin position="1"/>
        <end position="37"/>
    </location>
</feature>
<dbReference type="EMBL" id="MU006308">
    <property type="protein sequence ID" value="KAF2850015.1"/>
    <property type="molecule type" value="Genomic_DNA"/>
</dbReference>
<dbReference type="InterPro" id="IPR002293">
    <property type="entry name" value="AA/rel_permease1"/>
</dbReference>
<feature type="transmembrane region" description="Helical" evidence="6">
    <location>
        <begin position="400"/>
        <end position="418"/>
    </location>
</feature>
<dbReference type="PANTHER" id="PTHR11785:SF402">
    <property type="entry name" value="AMINO ACID TRANSPORTER (EUROFUNG)"/>
    <property type="match status" value="1"/>
</dbReference>
<evidence type="ECO:0000313" key="8">
    <source>
        <dbReference type="Proteomes" id="UP000799423"/>
    </source>
</evidence>
<dbReference type="GO" id="GO:0015179">
    <property type="term" value="F:L-amino acid transmembrane transporter activity"/>
    <property type="evidence" value="ECO:0007669"/>
    <property type="project" value="TreeGrafter"/>
</dbReference>
<keyword evidence="4 6" id="KW-0472">Membrane</keyword>
<dbReference type="OrthoDB" id="10062876at2759"/>
<dbReference type="Proteomes" id="UP000799423">
    <property type="component" value="Unassembled WGS sequence"/>
</dbReference>
<dbReference type="PANTHER" id="PTHR11785">
    <property type="entry name" value="AMINO ACID TRANSPORTER"/>
    <property type="match status" value="1"/>
</dbReference>
<feature type="transmembrane region" description="Helical" evidence="6">
    <location>
        <begin position="457"/>
        <end position="475"/>
    </location>
</feature>
<proteinExistence type="predicted"/>
<evidence type="ECO:0000256" key="5">
    <source>
        <dbReference type="SAM" id="MobiDB-lite"/>
    </source>
</evidence>
<accession>A0A6A7B6G9</accession>
<gene>
    <name evidence="7" type="ORF">T440DRAFT_397528</name>
</gene>
<dbReference type="FunFam" id="1.20.1740.10:FF:000183">
    <property type="entry name" value="Predicted protein"/>
    <property type="match status" value="1"/>
</dbReference>
<dbReference type="PIRSF" id="PIRSF006060">
    <property type="entry name" value="AA_transporter"/>
    <property type="match status" value="1"/>
</dbReference>
<keyword evidence="8" id="KW-1185">Reference proteome</keyword>
<dbReference type="AlphaFoldDB" id="A0A6A7B6G9"/>
<evidence type="ECO:0000313" key="7">
    <source>
        <dbReference type="EMBL" id="KAF2850015.1"/>
    </source>
</evidence>
<feature type="transmembrane region" description="Helical" evidence="6">
    <location>
        <begin position="160"/>
        <end position="177"/>
    </location>
</feature>
<feature type="transmembrane region" description="Helical" evidence="6">
    <location>
        <begin position="481"/>
        <end position="499"/>
    </location>
</feature>
<feature type="compositionally biased region" description="Polar residues" evidence="5">
    <location>
        <begin position="26"/>
        <end position="37"/>
    </location>
</feature>
<sequence>MNSNPEAQDPPKANPTEVEPLLGRRPSSTSEAAQTLPKQLTTRHAFAVLVTLQIGSGIFASPAQVDSNVPSPGAALLVWVLGGLLSWVGAASFAELGAALPLNGGMQEYLRHVFGDTVAFQMAWVYIMAVKPSSMAIQSIVIAESIGSITSVNGSGTLKLIASLAFVSMVLLNSINTKFTLRLSESFTVFKLSTVALIVVGGLIAVIAHLINPNSTLSGSSDWYSKSWFETRPTNSYGHTVDWASMGAWDRYGHYCAAIYGGLWAYDGWDNANVVASEIRDPGRALPKAIKAAMVVVLTSFELVNVAYYILVPWDKLSSNNAVAVAAATSLLGRPVGILITILVAVSCAGSITSNVFSVGRLTMAASQRHYLPAFFSKRGLPSRICSQDSGAQALSNFDAPVYANILALIVTLVYILTGSFRTLLTFVGMAEWVFYVSTVVGLLILRRREPQFERPYRPAIILPITFVVVGSLVITRSALFAPVQSGVLAGLLFVGALVSRLRTS</sequence>
<evidence type="ECO:0000256" key="3">
    <source>
        <dbReference type="ARBA" id="ARBA00022989"/>
    </source>
</evidence>
<dbReference type="InterPro" id="IPR050598">
    <property type="entry name" value="AminoAcid_Transporter"/>
</dbReference>
<dbReference type="GO" id="GO:0016020">
    <property type="term" value="C:membrane"/>
    <property type="evidence" value="ECO:0007669"/>
    <property type="project" value="UniProtKB-SubCell"/>
</dbReference>
<dbReference type="Gene3D" id="1.20.1740.10">
    <property type="entry name" value="Amino acid/polyamine transporter I"/>
    <property type="match status" value="1"/>
</dbReference>
<dbReference type="Pfam" id="PF13520">
    <property type="entry name" value="AA_permease_2"/>
    <property type="match status" value="1"/>
</dbReference>
<evidence type="ECO:0000256" key="6">
    <source>
        <dbReference type="SAM" id="Phobius"/>
    </source>
</evidence>
<name>A0A6A7B6G9_9PLEO</name>
<feature type="transmembrane region" description="Helical" evidence="6">
    <location>
        <begin position="336"/>
        <end position="359"/>
    </location>
</feature>
<feature type="transmembrane region" description="Helical" evidence="6">
    <location>
        <begin position="290"/>
        <end position="311"/>
    </location>
</feature>
<keyword evidence="2 6" id="KW-0812">Transmembrane</keyword>
<protein>
    <submittedName>
        <fullName evidence="7">Amino acid transporter</fullName>
    </submittedName>
</protein>
<feature type="transmembrane region" description="Helical" evidence="6">
    <location>
        <begin position="424"/>
        <end position="445"/>
    </location>
</feature>
<evidence type="ECO:0000256" key="1">
    <source>
        <dbReference type="ARBA" id="ARBA00004141"/>
    </source>
</evidence>
<organism evidence="7 8">
    <name type="scientific">Plenodomus tracheiphilus IPT5</name>
    <dbReference type="NCBI Taxonomy" id="1408161"/>
    <lineage>
        <taxon>Eukaryota</taxon>
        <taxon>Fungi</taxon>
        <taxon>Dikarya</taxon>
        <taxon>Ascomycota</taxon>
        <taxon>Pezizomycotina</taxon>
        <taxon>Dothideomycetes</taxon>
        <taxon>Pleosporomycetidae</taxon>
        <taxon>Pleosporales</taxon>
        <taxon>Pleosporineae</taxon>
        <taxon>Leptosphaeriaceae</taxon>
        <taxon>Plenodomus</taxon>
    </lineage>
</organism>